<organism evidence="5 6">
    <name type="scientific">Calocera cornea HHB12733</name>
    <dbReference type="NCBI Taxonomy" id="1353952"/>
    <lineage>
        <taxon>Eukaryota</taxon>
        <taxon>Fungi</taxon>
        <taxon>Dikarya</taxon>
        <taxon>Basidiomycota</taxon>
        <taxon>Agaricomycotina</taxon>
        <taxon>Dacrymycetes</taxon>
        <taxon>Dacrymycetales</taxon>
        <taxon>Dacrymycetaceae</taxon>
        <taxon>Calocera</taxon>
    </lineage>
</organism>
<dbReference type="CDD" id="cd13969">
    <property type="entry name" value="ADCK1-like"/>
    <property type="match status" value="1"/>
</dbReference>
<keyword evidence="3" id="KW-0472">Membrane</keyword>
<dbReference type="InterPro" id="IPR051130">
    <property type="entry name" value="Mito_struct-func_regulator"/>
</dbReference>
<keyword evidence="6" id="KW-1185">Reference proteome</keyword>
<accession>A0A165DDU8</accession>
<protein>
    <submittedName>
        <fullName evidence="5">ABC1-domain-containing protein</fullName>
    </submittedName>
</protein>
<feature type="transmembrane region" description="Helical" evidence="3">
    <location>
        <begin position="51"/>
        <end position="73"/>
    </location>
</feature>
<dbReference type="InterPro" id="IPR045307">
    <property type="entry name" value="ADCK1_dom"/>
</dbReference>
<dbReference type="InParanoid" id="A0A165DDU8"/>
<dbReference type="PANTHER" id="PTHR43173">
    <property type="entry name" value="ABC1 FAMILY PROTEIN"/>
    <property type="match status" value="1"/>
</dbReference>
<dbReference type="Proteomes" id="UP000076842">
    <property type="component" value="Unassembled WGS sequence"/>
</dbReference>
<sequence>MTLLPARAALRSLHPLPLPRAPTRPPPLNPHHRSAASSAAASPPRRRPRRLLYTLGALGALGAGVVAVDNVWYEQSLGRTARAFFYGALIAADYKLNFNPSNVDHIDALHARVAQRLHYVCTKNGGGFIKLGQSLAIQAAVLPRPYREAFATIFDAAPQIPYRDVVRVFEREFGVHPEVAFDVFERKAMASASIAQVHRAKLRETGEWVAVKVQKPAIPVQIEWDLFSYRALLYVYEKLFDIPCYFIADYVTDNIRRETDFLNEAANAARTRALVLAEPSLRDKVLVPRVIPRWSSKRVLTAEFFEGAKLTDKDQLAAWGLSPKETMDIALNAFSAMIFSWGWVHCDPHPGNVLVRRDPLHPTHPQIILLDHGLYIPLPDKFRHEYSLLWRSLFAMDTRTVDEIARGWGFGNSDMFGAPLSLAPRLSPSPSSPPCRVARRESDLGAGRMRDIQMSRFEQERSVKLLLKTMLQNEQLIPREIIFITRCMRMMQANNQALGSPSNRINILAHWAVTGLATAPSSPDPVPTSASPRLSLTSLANTPEALMGWLRRSLQVWTFRLTVLLIDFTFLLSKLRQWLVKDEGFEEMLQKQLTGMARDELGIELDQDAFSG</sequence>
<dbReference type="InterPro" id="IPR011009">
    <property type="entry name" value="Kinase-like_dom_sf"/>
</dbReference>
<evidence type="ECO:0000256" key="2">
    <source>
        <dbReference type="SAM" id="MobiDB-lite"/>
    </source>
</evidence>
<dbReference type="STRING" id="1353952.A0A165DDU8"/>
<dbReference type="Pfam" id="PF03109">
    <property type="entry name" value="ABC1"/>
    <property type="match status" value="1"/>
</dbReference>
<evidence type="ECO:0000256" key="1">
    <source>
        <dbReference type="ARBA" id="ARBA00009670"/>
    </source>
</evidence>
<name>A0A165DDU8_9BASI</name>
<feature type="region of interest" description="Disordered" evidence="2">
    <location>
        <begin position="15"/>
        <end position="45"/>
    </location>
</feature>
<dbReference type="SUPFAM" id="SSF56112">
    <property type="entry name" value="Protein kinase-like (PK-like)"/>
    <property type="match status" value="1"/>
</dbReference>
<dbReference type="InterPro" id="IPR004147">
    <property type="entry name" value="ABC1_dom"/>
</dbReference>
<keyword evidence="3" id="KW-0812">Transmembrane</keyword>
<gene>
    <name evidence="5" type="ORF">CALCODRAFT_441338</name>
</gene>
<feature type="compositionally biased region" description="Pro residues" evidence="2">
    <location>
        <begin position="16"/>
        <end position="29"/>
    </location>
</feature>
<comment type="similarity">
    <text evidence="1">Belongs to the protein kinase superfamily. ADCK protein kinase family.</text>
</comment>
<evidence type="ECO:0000313" key="5">
    <source>
        <dbReference type="EMBL" id="KZT52596.1"/>
    </source>
</evidence>
<proteinExistence type="inferred from homology"/>
<dbReference type="AlphaFoldDB" id="A0A165DDU8"/>
<evidence type="ECO:0000256" key="3">
    <source>
        <dbReference type="SAM" id="Phobius"/>
    </source>
</evidence>
<feature type="domain" description="ABC1 atypical kinase-like" evidence="4">
    <location>
        <begin position="154"/>
        <end position="404"/>
    </location>
</feature>
<evidence type="ECO:0000313" key="6">
    <source>
        <dbReference type="Proteomes" id="UP000076842"/>
    </source>
</evidence>
<keyword evidence="3" id="KW-1133">Transmembrane helix</keyword>
<dbReference type="PANTHER" id="PTHR43173:SF37">
    <property type="entry name" value="ABC1 FAMILY PROTEIN C10F6.14C"/>
    <property type="match status" value="1"/>
</dbReference>
<reference evidence="5 6" key="1">
    <citation type="journal article" date="2016" name="Mol. Biol. Evol.">
        <title>Comparative Genomics of Early-Diverging Mushroom-Forming Fungi Provides Insights into the Origins of Lignocellulose Decay Capabilities.</title>
        <authorList>
            <person name="Nagy L.G."/>
            <person name="Riley R."/>
            <person name="Tritt A."/>
            <person name="Adam C."/>
            <person name="Daum C."/>
            <person name="Floudas D."/>
            <person name="Sun H."/>
            <person name="Yadav J.S."/>
            <person name="Pangilinan J."/>
            <person name="Larsson K.H."/>
            <person name="Matsuura K."/>
            <person name="Barry K."/>
            <person name="Labutti K."/>
            <person name="Kuo R."/>
            <person name="Ohm R.A."/>
            <person name="Bhattacharya S.S."/>
            <person name="Shirouzu T."/>
            <person name="Yoshinaga Y."/>
            <person name="Martin F.M."/>
            <person name="Grigoriev I.V."/>
            <person name="Hibbett D.S."/>
        </authorList>
    </citation>
    <scope>NUCLEOTIDE SEQUENCE [LARGE SCALE GENOMIC DNA]</scope>
    <source>
        <strain evidence="5 6">HHB12733</strain>
    </source>
</reference>
<dbReference type="OrthoDB" id="427480at2759"/>
<evidence type="ECO:0000259" key="4">
    <source>
        <dbReference type="Pfam" id="PF03109"/>
    </source>
</evidence>
<dbReference type="EMBL" id="KV424061">
    <property type="protein sequence ID" value="KZT52596.1"/>
    <property type="molecule type" value="Genomic_DNA"/>
</dbReference>